<dbReference type="Proteomes" id="UP000295341">
    <property type="component" value="Unassembled WGS sequence"/>
</dbReference>
<dbReference type="CDD" id="cd00093">
    <property type="entry name" value="HTH_XRE"/>
    <property type="match status" value="1"/>
</dbReference>
<dbReference type="GO" id="GO:0003677">
    <property type="term" value="F:DNA binding"/>
    <property type="evidence" value="ECO:0007669"/>
    <property type="project" value="InterPro"/>
</dbReference>
<reference evidence="3 4" key="1">
    <citation type="submission" date="2019-03" db="EMBL/GenBank/DDBJ databases">
        <title>Genomic Encyclopedia of Type Strains, Phase IV (KMG-IV): sequencing the most valuable type-strain genomes for metagenomic binning, comparative biology and taxonomic classification.</title>
        <authorList>
            <person name="Goeker M."/>
        </authorList>
    </citation>
    <scope>NUCLEOTIDE SEQUENCE [LARGE SCALE GENOMIC DNA]</scope>
    <source>
        <strain evidence="3 4">DSM 26377</strain>
    </source>
</reference>
<dbReference type="InterPro" id="IPR025194">
    <property type="entry name" value="RodZ-like_C"/>
</dbReference>
<evidence type="ECO:0000313" key="3">
    <source>
        <dbReference type="EMBL" id="TDU24309.1"/>
    </source>
</evidence>
<comment type="caution">
    <text evidence="3">The sequence shown here is derived from an EMBL/GenBank/DDBJ whole genome shotgun (WGS) entry which is preliminary data.</text>
</comment>
<dbReference type="OrthoDB" id="9790252at2"/>
<evidence type="ECO:0000259" key="2">
    <source>
        <dbReference type="PROSITE" id="PS50943"/>
    </source>
</evidence>
<name>A0A4S3K8V3_9GAMM</name>
<dbReference type="EMBL" id="SOBT01000012">
    <property type="protein sequence ID" value="TDU24309.1"/>
    <property type="molecule type" value="Genomic_DNA"/>
</dbReference>
<feature type="region of interest" description="Disordered" evidence="1">
    <location>
        <begin position="156"/>
        <end position="201"/>
    </location>
</feature>
<sequence>MNAEHVTPDPAVHGSPGATIRAARIRAGLSIEELASGTRLTKQTLESMESDAFDQLLEPVYVRGYFRKCARILEIPEQPLIDAYDRLYTPPPKVPPQRLRLASGGDLGSSPRVSSRLPIFAPLAAIVIISVLWMVRQASTPTTAPATVQMIEPGTDAETGAISDPTILDPPLPPDTAVPSMSTNAAAPPSDPAATAAPADPAAAGTAPAVATIEPVAPAPAAAPTPVGTQLVLEFDAISWARVEDASGKSLLSGVISAGEKQTLDGKPPYSLFLGNAPGVRVTFGGQPIDLKAYVKSNSTARFSIPAAGAN</sequence>
<accession>A0A4S3K8V3</accession>
<dbReference type="RefSeq" id="WP_133883722.1">
    <property type="nucleotide sequence ID" value="NZ_MWIN01000003.1"/>
</dbReference>
<feature type="compositionally biased region" description="Low complexity" evidence="1">
    <location>
        <begin position="185"/>
        <end position="201"/>
    </location>
</feature>
<dbReference type="InterPro" id="IPR050400">
    <property type="entry name" value="Bact_Cytoskel_RodZ"/>
</dbReference>
<protein>
    <submittedName>
        <fullName evidence="3">Cytoskeleton protein RodZ</fullName>
    </submittedName>
</protein>
<dbReference type="Pfam" id="PF13413">
    <property type="entry name" value="HTH_25"/>
    <property type="match status" value="1"/>
</dbReference>
<dbReference type="InterPro" id="IPR010982">
    <property type="entry name" value="Lambda_DNA-bd_dom_sf"/>
</dbReference>
<dbReference type="SUPFAM" id="SSF47413">
    <property type="entry name" value="lambda repressor-like DNA-binding domains"/>
    <property type="match status" value="1"/>
</dbReference>
<evidence type="ECO:0000256" key="1">
    <source>
        <dbReference type="SAM" id="MobiDB-lite"/>
    </source>
</evidence>
<feature type="domain" description="HTH cro/C1-type" evidence="2">
    <location>
        <begin position="20"/>
        <end position="51"/>
    </location>
</feature>
<dbReference type="Pfam" id="PF13464">
    <property type="entry name" value="RodZ_C"/>
    <property type="match status" value="1"/>
</dbReference>
<dbReference type="PANTHER" id="PTHR34475">
    <property type="match status" value="1"/>
</dbReference>
<dbReference type="PROSITE" id="PS50943">
    <property type="entry name" value="HTH_CROC1"/>
    <property type="match status" value="1"/>
</dbReference>
<dbReference type="AlphaFoldDB" id="A0A4S3K8V3"/>
<gene>
    <name evidence="3" type="ORF">DFR24_4575</name>
</gene>
<organism evidence="3 4">
    <name type="scientific">Panacagrimonas perspica</name>
    <dbReference type="NCBI Taxonomy" id="381431"/>
    <lineage>
        <taxon>Bacteria</taxon>
        <taxon>Pseudomonadati</taxon>
        <taxon>Pseudomonadota</taxon>
        <taxon>Gammaproteobacteria</taxon>
        <taxon>Nevskiales</taxon>
        <taxon>Nevskiaceae</taxon>
        <taxon>Panacagrimonas</taxon>
    </lineage>
</organism>
<keyword evidence="4" id="KW-1185">Reference proteome</keyword>
<dbReference type="PANTHER" id="PTHR34475:SF1">
    <property type="entry name" value="CYTOSKELETON PROTEIN RODZ"/>
    <property type="match status" value="1"/>
</dbReference>
<evidence type="ECO:0000313" key="4">
    <source>
        <dbReference type="Proteomes" id="UP000295341"/>
    </source>
</evidence>
<proteinExistence type="predicted"/>
<dbReference type="InterPro" id="IPR001387">
    <property type="entry name" value="Cro/C1-type_HTH"/>
</dbReference>
<dbReference type="Gene3D" id="1.10.260.40">
    <property type="entry name" value="lambda repressor-like DNA-binding domains"/>
    <property type="match status" value="1"/>
</dbReference>